<evidence type="ECO:0000256" key="4">
    <source>
        <dbReference type="ARBA" id="ARBA00023306"/>
    </source>
</evidence>
<dbReference type="PANTHER" id="PTHR32432">
    <property type="entry name" value="CELL DIVISION PROTEIN FTSA-RELATED"/>
    <property type="match status" value="1"/>
</dbReference>
<comment type="function">
    <text evidence="5">Cell division protein that is involved in the assembly of the Z ring. May serve as a membrane anchor for the Z ring.</text>
</comment>
<accession>I0ENY2</accession>
<name>I0ENY2_HELC0</name>
<comment type="subunit">
    <text evidence="5">Self-interacts. Interacts with FtsZ.</text>
</comment>
<evidence type="ECO:0000256" key="6">
    <source>
        <dbReference type="SAM" id="MobiDB-lite"/>
    </source>
</evidence>
<dbReference type="NCBIfam" id="TIGR01174">
    <property type="entry name" value="ftsA"/>
    <property type="match status" value="1"/>
</dbReference>
<proteinExistence type="inferred from homology"/>
<protein>
    <recommendedName>
        <fullName evidence="5">Cell division protein FtsA</fullName>
    </recommendedName>
</protein>
<dbReference type="GO" id="GO:0009898">
    <property type="term" value="C:cytoplasmic side of plasma membrane"/>
    <property type="evidence" value="ECO:0007669"/>
    <property type="project" value="UniProtKB-UniRule"/>
</dbReference>
<dbReference type="EMBL" id="CP003479">
    <property type="protein sequence ID" value="AFI04651.1"/>
    <property type="molecule type" value="Genomic_DNA"/>
</dbReference>
<dbReference type="Gene3D" id="3.30.1490.110">
    <property type="match status" value="1"/>
</dbReference>
<organism evidence="8 9">
    <name type="scientific">Helicobacter cetorum (strain ATCC BAA-429 / MIT 00-7128)</name>
    <dbReference type="NCBI Taxonomy" id="182217"/>
    <lineage>
        <taxon>Bacteria</taxon>
        <taxon>Pseudomonadati</taxon>
        <taxon>Campylobacterota</taxon>
        <taxon>Epsilonproteobacteria</taxon>
        <taxon>Campylobacterales</taxon>
        <taxon>Helicobacteraceae</taxon>
        <taxon>Helicobacter</taxon>
    </lineage>
</organism>
<evidence type="ECO:0000313" key="8">
    <source>
        <dbReference type="EMBL" id="AFI04651.1"/>
    </source>
</evidence>
<dbReference type="GO" id="GO:0032153">
    <property type="term" value="C:cell division site"/>
    <property type="evidence" value="ECO:0007669"/>
    <property type="project" value="UniProtKB-UniRule"/>
</dbReference>
<dbReference type="SMART" id="SM00842">
    <property type="entry name" value="FtsA"/>
    <property type="match status" value="1"/>
</dbReference>
<comment type="similarity">
    <text evidence="5">Belongs to the FtsA/MreB family.</text>
</comment>
<evidence type="ECO:0000256" key="2">
    <source>
        <dbReference type="ARBA" id="ARBA00022618"/>
    </source>
</evidence>
<dbReference type="AlphaFoldDB" id="I0ENY2"/>
<reference evidence="9" key="1">
    <citation type="submission" date="2012-04" db="EMBL/GenBank/DDBJ databases">
        <title>Complete genome sequence of Helicobacter cetorum strain MIT 00-7128.</title>
        <authorList>
            <person name="Kersulyte D."/>
            <person name="Berg D.E."/>
        </authorList>
    </citation>
    <scope>NUCLEOTIDE SEQUENCE [LARGE SCALE GENOMIC DNA]</scope>
    <source>
        <strain evidence="9">MIT 00-7128</strain>
    </source>
</reference>
<keyword evidence="4 5" id="KW-0131">Cell cycle</keyword>
<dbReference type="HOGENOM" id="CLU_037850_3_2_7"/>
<feature type="compositionally biased region" description="Polar residues" evidence="6">
    <location>
        <begin position="289"/>
        <end position="299"/>
    </location>
</feature>
<evidence type="ECO:0000256" key="1">
    <source>
        <dbReference type="ARBA" id="ARBA00022475"/>
    </source>
</evidence>
<sequence>MEHKEIILGVDIGSRKVCAIVAELRDGTLRIIGTAHQDSKGIKRGRINSLSHASSVIKEVIDNAKKMAGLSTYDAPNHSSLSFEESPYSSIRKTKAIVSFSGAYAENTNSAGAASTKDNVVTIDDINRAIKNACAKASLDTNKRILHALPYRFTLDRQDVNDPLGMSGTRLEVFVHIVYTDNNNVENLEKIMIQPDVEVENMVLNSYAASIATLSNDEKEFGVACIDMGGETCNLMIYSGDSMRYNQYIPVGSHHLTTDLSHMLNTPFPHAEELKIKYGDLSESEEESTQGIQIPTTGSDGKESHVVPLNEVQRIMKERALETFRIIHMAIQDSGLQEHLGGGVVLTGGMTMMKGIKELAKAYFDGFPKTCPVRLATPSEQYNIMGMFEDLKDPRFSVAVGLILYKAGGHTNYEQDSKGIIRYHENSDCIKKPNTNPFPTPQEEPSFIGRDLSDLQAPITPKDNKPFLANPTQKKGLFKTFLDKFSTMF</sequence>
<evidence type="ECO:0000313" key="9">
    <source>
        <dbReference type="Proteomes" id="UP000005010"/>
    </source>
</evidence>
<comment type="subcellular location">
    <subcellularLocation>
        <location evidence="5">Cell inner membrane</location>
        <topology evidence="5">Peripheral membrane protein</topology>
        <orientation evidence="5">Cytoplasmic side</orientation>
    </subcellularLocation>
    <text evidence="5">Localizes to the Z ring in an FtsZ-dependent manner. Targeted to the membrane through a conserved C-terminal amphipathic helix.</text>
</comment>
<evidence type="ECO:0000256" key="3">
    <source>
        <dbReference type="ARBA" id="ARBA00023136"/>
    </source>
</evidence>
<dbReference type="Pfam" id="PF14450">
    <property type="entry name" value="FtsA"/>
    <property type="match status" value="1"/>
</dbReference>
<dbReference type="InterPro" id="IPR050696">
    <property type="entry name" value="FtsA/MreB"/>
</dbReference>
<keyword evidence="2 5" id="KW-0132">Cell division</keyword>
<dbReference type="SUPFAM" id="SSF53067">
    <property type="entry name" value="Actin-like ATPase domain"/>
    <property type="match status" value="2"/>
</dbReference>
<dbReference type="Gene3D" id="3.30.420.40">
    <property type="match status" value="2"/>
</dbReference>
<dbReference type="Proteomes" id="UP000005010">
    <property type="component" value="Chromosome"/>
</dbReference>
<gene>
    <name evidence="5" type="primary">ftsA</name>
    <name evidence="8" type="ordered locus">HCW_06965</name>
</gene>
<dbReference type="eggNOG" id="COG0849">
    <property type="taxonomic scope" value="Bacteria"/>
</dbReference>
<dbReference type="Pfam" id="PF02491">
    <property type="entry name" value="SHS2_FTSA"/>
    <property type="match status" value="1"/>
</dbReference>
<dbReference type="KEGG" id="hce:HCW_06965"/>
<keyword evidence="9" id="KW-1185">Reference proteome</keyword>
<keyword evidence="3 5" id="KW-0472">Membrane</keyword>
<dbReference type="HAMAP" id="MF_02033">
    <property type="entry name" value="FtsA"/>
    <property type="match status" value="1"/>
</dbReference>
<keyword evidence="5" id="KW-0997">Cell inner membrane</keyword>
<dbReference type="PIRSF" id="PIRSF003101">
    <property type="entry name" value="FtsA"/>
    <property type="match status" value="1"/>
</dbReference>
<keyword evidence="1 5" id="KW-1003">Cell membrane</keyword>
<dbReference type="STRING" id="182217.HCW_06965"/>
<evidence type="ECO:0000259" key="7">
    <source>
        <dbReference type="SMART" id="SM00842"/>
    </source>
</evidence>
<dbReference type="InterPro" id="IPR020823">
    <property type="entry name" value="Cell_div_FtsA"/>
</dbReference>
<feature type="domain" description="SHS2" evidence="7">
    <location>
        <begin position="7"/>
        <end position="213"/>
    </location>
</feature>
<dbReference type="CDD" id="cd24048">
    <property type="entry name" value="ASKHA_NBD_FtsA"/>
    <property type="match status" value="1"/>
</dbReference>
<dbReference type="PATRIC" id="fig|182217.3.peg.1472"/>
<feature type="region of interest" description="Disordered" evidence="6">
    <location>
        <begin position="285"/>
        <end position="304"/>
    </location>
</feature>
<dbReference type="InterPro" id="IPR043129">
    <property type="entry name" value="ATPase_NBD"/>
</dbReference>
<dbReference type="RefSeq" id="WP_014661518.1">
    <property type="nucleotide sequence ID" value="NC_017737.1"/>
</dbReference>
<dbReference type="GO" id="GO:0043093">
    <property type="term" value="P:FtsZ-dependent cytokinesis"/>
    <property type="evidence" value="ECO:0007669"/>
    <property type="project" value="UniProtKB-UniRule"/>
</dbReference>
<evidence type="ECO:0000256" key="5">
    <source>
        <dbReference type="HAMAP-Rule" id="MF_02033"/>
    </source>
</evidence>
<dbReference type="PANTHER" id="PTHR32432:SF4">
    <property type="entry name" value="CELL DIVISION PROTEIN FTSA"/>
    <property type="match status" value="1"/>
</dbReference>
<dbReference type="InterPro" id="IPR003494">
    <property type="entry name" value="SHS2_FtsA"/>
</dbReference>